<dbReference type="InterPro" id="IPR050951">
    <property type="entry name" value="Retrovirus_Pol_polyprotein"/>
</dbReference>
<proteinExistence type="predicted"/>
<dbReference type="EMBL" id="JAINUF010000022">
    <property type="protein sequence ID" value="KAJ8333876.1"/>
    <property type="molecule type" value="Genomic_DNA"/>
</dbReference>
<dbReference type="InterPro" id="IPR001584">
    <property type="entry name" value="Integrase_cat-core"/>
</dbReference>
<organism evidence="2 3">
    <name type="scientific">Synaphobranchus kaupii</name>
    <name type="common">Kaup's arrowtooth eel</name>
    <dbReference type="NCBI Taxonomy" id="118154"/>
    <lineage>
        <taxon>Eukaryota</taxon>
        <taxon>Metazoa</taxon>
        <taxon>Chordata</taxon>
        <taxon>Craniata</taxon>
        <taxon>Vertebrata</taxon>
        <taxon>Euteleostomi</taxon>
        <taxon>Actinopterygii</taxon>
        <taxon>Neopterygii</taxon>
        <taxon>Teleostei</taxon>
        <taxon>Anguilliformes</taxon>
        <taxon>Synaphobranchidae</taxon>
        <taxon>Synaphobranchus</taxon>
    </lineage>
</organism>
<reference evidence="2" key="1">
    <citation type="journal article" date="2023" name="Science">
        <title>Genome structures resolve the early diversification of teleost fishes.</title>
        <authorList>
            <person name="Parey E."/>
            <person name="Louis A."/>
            <person name="Montfort J."/>
            <person name="Bouchez O."/>
            <person name="Roques C."/>
            <person name="Iampietro C."/>
            <person name="Lluch J."/>
            <person name="Castinel A."/>
            <person name="Donnadieu C."/>
            <person name="Desvignes T."/>
            <person name="Floi Bucao C."/>
            <person name="Jouanno E."/>
            <person name="Wen M."/>
            <person name="Mejri S."/>
            <person name="Dirks R."/>
            <person name="Jansen H."/>
            <person name="Henkel C."/>
            <person name="Chen W.J."/>
            <person name="Zahm M."/>
            <person name="Cabau C."/>
            <person name="Klopp C."/>
            <person name="Thompson A.W."/>
            <person name="Robinson-Rechavi M."/>
            <person name="Braasch I."/>
            <person name="Lecointre G."/>
            <person name="Bobe J."/>
            <person name="Postlethwait J.H."/>
            <person name="Berthelot C."/>
            <person name="Roest Crollius H."/>
            <person name="Guiguen Y."/>
        </authorList>
    </citation>
    <scope>NUCLEOTIDE SEQUENCE</scope>
    <source>
        <strain evidence="2">WJC10195</strain>
    </source>
</reference>
<dbReference type="SUPFAM" id="SSF53098">
    <property type="entry name" value="Ribonuclease H-like"/>
    <property type="match status" value="1"/>
</dbReference>
<comment type="caution">
    <text evidence="2">The sequence shown here is derived from an EMBL/GenBank/DDBJ whole genome shotgun (WGS) entry which is preliminary data.</text>
</comment>
<dbReference type="GO" id="GO:0003676">
    <property type="term" value="F:nucleic acid binding"/>
    <property type="evidence" value="ECO:0007669"/>
    <property type="project" value="InterPro"/>
</dbReference>
<dbReference type="PANTHER" id="PTHR37984:SF10">
    <property type="entry name" value="RIBONUCLEASE H"/>
    <property type="match status" value="1"/>
</dbReference>
<feature type="domain" description="Integrase catalytic" evidence="1">
    <location>
        <begin position="1"/>
        <end position="120"/>
    </location>
</feature>
<evidence type="ECO:0000313" key="3">
    <source>
        <dbReference type="Proteomes" id="UP001152622"/>
    </source>
</evidence>
<keyword evidence="3" id="KW-1185">Reference proteome</keyword>
<dbReference type="GO" id="GO:0015074">
    <property type="term" value="P:DNA integration"/>
    <property type="evidence" value="ECO:0007669"/>
    <property type="project" value="InterPro"/>
</dbReference>
<evidence type="ECO:0000313" key="2">
    <source>
        <dbReference type="EMBL" id="KAJ8333876.1"/>
    </source>
</evidence>
<protein>
    <recommendedName>
        <fullName evidence="1">Integrase catalytic domain-containing protein</fullName>
    </recommendedName>
</protein>
<dbReference type="PROSITE" id="PS50994">
    <property type="entry name" value="INTEGRASE"/>
    <property type="match status" value="1"/>
</dbReference>
<dbReference type="OrthoDB" id="775972at2759"/>
<sequence>MSEEQGGGDFNEMCEHRMPSELVSDNVQPFTLREFEDFLKKNGVRHILSPPYYRPNGAAERYVQTFKKAWTCQEAQAVAPNLRLARFLLTYRKALHTVSERTRAERFLGRQPRIRLTLLKPDTSSVVTKHQLQQKKAHDPPSREFSLNQRVKFIELRSTDQALHILRAQDTRACAEGVSISISSFGNKGGWYPRQQRNRDIPVDETARE</sequence>
<name>A0A9Q1E806_SYNKA</name>
<gene>
    <name evidence="2" type="ORF">SKAU_G00411950</name>
</gene>
<dbReference type="Proteomes" id="UP001152622">
    <property type="component" value="Chromosome 22"/>
</dbReference>
<dbReference type="PANTHER" id="PTHR37984">
    <property type="entry name" value="PROTEIN CBG26694"/>
    <property type="match status" value="1"/>
</dbReference>
<dbReference type="AlphaFoldDB" id="A0A9Q1E806"/>
<evidence type="ECO:0000259" key="1">
    <source>
        <dbReference type="PROSITE" id="PS50994"/>
    </source>
</evidence>
<dbReference type="InterPro" id="IPR012337">
    <property type="entry name" value="RNaseH-like_sf"/>
</dbReference>
<dbReference type="Gene3D" id="3.30.420.10">
    <property type="entry name" value="Ribonuclease H-like superfamily/Ribonuclease H"/>
    <property type="match status" value="1"/>
</dbReference>
<dbReference type="InterPro" id="IPR036397">
    <property type="entry name" value="RNaseH_sf"/>
</dbReference>
<accession>A0A9Q1E806</accession>